<feature type="region of interest" description="Disordered" evidence="1">
    <location>
        <begin position="1"/>
        <end position="59"/>
    </location>
</feature>
<accession>A0ABP0WM78</accession>
<reference evidence="2 3" key="1">
    <citation type="submission" date="2024-02" db="EMBL/GenBank/DDBJ databases">
        <authorList>
            <consortium name="ELIXIR-Norway"/>
            <consortium name="Elixir Norway"/>
        </authorList>
    </citation>
    <scope>NUCLEOTIDE SEQUENCE [LARGE SCALE GENOMIC DNA]</scope>
</reference>
<evidence type="ECO:0000256" key="1">
    <source>
        <dbReference type="SAM" id="MobiDB-lite"/>
    </source>
</evidence>
<proteinExistence type="predicted"/>
<evidence type="ECO:0000313" key="3">
    <source>
        <dbReference type="Proteomes" id="UP001497444"/>
    </source>
</evidence>
<organism evidence="2 3">
    <name type="scientific">Sphagnum jensenii</name>
    <dbReference type="NCBI Taxonomy" id="128206"/>
    <lineage>
        <taxon>Eukaryota</taxon>
        <taxon>Viridiplantae</taxon>
        <taxon>Streptophyta</taxon>
        <taxon>Embryophyta</taxon>
        <taxon>Bryophyta</taxon>
        <taxon>Sphagnophytina</taxon>
        <taxon>Sphagnopsida</taxon>
        <taxon>Sphagnales</taxon>
        <taxon>Sphagnaceae</taxon>
        <taxon>Sphagnum</taxon>
    </lineage>
</organism>
<protein>
    <submittedName>
        <fullName evidence="2">Uncharacterized protein</fullName>
    </submittedName>
</protein>
<sequence>MAHSNLNKLPAGPANEGMQVEAAEDQNPPPVLSAAEGTPTRFPIPGAPQLPMGQMPPPPPPPDLCWHDIIHALVTMPPLYPGVTLHPYTRSNLPGWRSVLSALYNISIEEYNTRLAVQMLHSHILHVLATIRQQAALEYHAETANVAEGADGTVVEAGIADAILQLEDRETLRPHEDGPNNNRNA</sequence>
<evidence type="ECO:0000313" key="2">
    <source>
        <dbReference type="EMBL" id="CAK9267939.1"/>
    </source>
</evidence>
<name>A0ABP0WM78_9BRYO</name>
<dbReference type="EMBL" id="OZ020097">
    <property type="protein sequence ID" value="CAK9267939.1"/>
    <property type="molecule type" value="Genomic_DNA"/>
</dbReference>
<dbReference type="Proteomes" id="UP001497444">
    <property type="component" value="Chromosome 2"/>
</dbReference>
<keyword evidence="3" id="KW-1185">Reference proteome</keyword>
<gene>
    <name evidence="2" type="ORF">CSSPJE1EN1_LOCUS13417</name>
</gene>